<dbReference type="SMART" id="SM00228">
    <property type="entry name" value="PDZ"/>
    <property type="match status" value="2"/>
</dbReference>
<dbReference type="CDD" id="cd00136">
    <property type="entry name" value="PDZ_canonical"/>
    <property type="match status" value="1"/>
</dbReference>
<gene>
    <name evidence="3" type="primary">LOC106810947</name>
</gene>
<keyword evidence="2" id="KW-1185">Reference proteome</keyword>
<sequence>MTRMRTQRKASWRSASQYEKIPLMTIKNMSDEDSDAYDTGQGILSAIEDFVETTLVLKKDRELGISIIGGSDTYLHAVCVDEIHDDGAAYHDGRLRRGDQILAVNGVSLQQLTHAQALGTLREASSPLRLSILRENPEAIFTTTETPKKFATVEIAKPNPFCKFGISILGRKDGIGVFITWVQPDSPAARSNKIRQGDRILEVNGQDVRRWSQKKVANLLWTTVGPMVLLLGRFPELSASIQAYTKSKMFPSRERSGTWCGTKLGSPTYQNMTRPKPPVRIEMVTSDTDNSSDCLRVMAPENVRLLNTHISPSFQRARSNTEVVWGQRMRNCPALPLYSLAKTSTTTKPASNHADVAAL</sequence>
<dbReference type="PANTHER" id="PTHR23119">
    <property type="entry name" value="DISCS LARGE"/>
    <property type="match status" value="1"/>
</dbReference>
<dbReference type="Pfam" id="PF00595">
    <property type="entry name" value="PDZ"/>
    <property type="match status" value="2"/>
</dbReference>
<proteinExistence type="predicted"/>
<evidence type="ECO:0000313" key="3">
    <source>
        <dbReference type="RefSeq" id="XP_014669919.1"/>
    </source>
</evidence>
<protein>
    <submittedName>
        <fullName evidence="3">Multiple PDZ domain protein-like isoform X1</fullName>
    </submittedName>
</protein>
<evidence type="ECO:0000313" key="2">
    <source>
        <dbReference type="Proteomes" id="UP000695022"/>
    </source>
</evidence>
<dbReference type="InterPro" id="IPR050614">
    <property type="entry name" value="Synaptic_Scaffolding_LAP-MAGUK"/>
</dbReference>
<dbReference type="RefSeq" id="XP_014669919.1">
    <property type="nucleotide sequence ID" value="XM_014814433.1"/>
</dbReference>
<dbReference type="SUPFAM" id="SSF50156">
    <property type="entry name" value="PDZ domain-like"/>
    <property type="match status" value="2"/>
</dbReference>
<feature type="domain" description="PDZ" evidence="1">
    <location>
        <begin position="52"/>
        <end position="136"/>
    </location>
</feature>
<evidence type="ECO:0000259" key="1">
    <source>
        <dbReference type="PROSITE" id="PS50106"/>
    </source>
</evidence>
<dbReference type="Proteomes" id="UP000695022">
    <property type="component" value="Unplaced"/>
</dbReference>
<name>A0ABM1ECJ8_PRICU</name>
<dbReference type="InterPro" id="IPR001478">
    <property type="entry name" value="PDZ"/>
</dbReference>
<organism evidence="2 3">
    <name type="scientific">Priapulus caudatus</name>
    <name type="common">Priapulid worm</name>
    <dbReference type="NCBI Taxonomy" id="37621"/>
    <lineage>
        <taxon>Eukaryota</taxon>
        <taxon>Metazoa</taxon>
        <taxon>Ecdysozoa</taxon>
        <taxon>Scalidophora</taxon>
        <taxon>Priapulida</taxon>
        <taxon>Priapulimorpha</taxon>
        <taxon>Priapulimorphida</taxon>
        <taxon>Priapulidae</taxon>
        <taxon>Priapulus</taxon>
    </lineage>
</organism>
<accession>A0ABM1ECJ8</accession>
<feature type="domain" description="PDZ" evidence="1">
    <location>
        <begin position="152"/>
        <end position="235"/>
    </location>
</feature>
<dbReference type="Gene3D" id="2.30.42.10">
    <property type="match status" value="2"/>
</dbReference>
<dbReference type="PROSITE" id="PS50106">
    <property type="entry name" value="PDZ"/>
    <property type="match status" value="2"/>
</dbReference>
<reference evidence="3" key="1">
    <citation type="submission" date="2025-08" db="UniProtKB">
        <authorList>
            <consortium name="RefSeq"/>
        </authorList>
    </citation>
    <scope>IDENTIFICATION</scope>
</reference>
<dbReference type="PANTHER" id="PTHR23119:SF44">
    <property type="entry name" value="PROTEIN LAP4"/>
    <property type="match status" value="1"/>
</dbReference>
<dbReference type="InterPro" id="IPR036034">
    <property type="entry name" value="PDZ_sf"/>
</dbReference>
<dbReference type="GeneID" id="106810947"/>